<comment type="caution">
    <text evidence="1">The sequence shown here is derived from an EMBL/GenBank/DDBJ whole genome shotgun (WGS) entry which is preliminary data.</text>
</comment>
<gene>
    <name evidence="1" type="primary">g3281</name>
    <name evidence="1" type="ORF">EsDP_00003281</name>
</gene>
<dbReference type="EMBL" id="BAAFGZ010000102">
    <property type="protein sequence ID" value="GAB0134929.1"/>
    <property type="molecule type" value="Genomic_DNA"/>
</dbReference>
<proteinExistence type="predicted"/>
<evidence type="ECO:0000313" key="2">
    <source>
        <dbReference type="Proteomes" id="UP001562357"/>
    </source>
</evidence>
<evidence type="ECO:0000313" key="1">
    <source>
        <dbReference type="EMBL" id="GAB0134929.1"/>
    </source>
</evidence>
<organism evidence="1 2">
    <name type="scientific">Epichloe bromicola</name>
    <dbReference type="NCBI Taxonomy" id="79588"/>
    <lineage>
        <taxon>Eukaryota</taxon>
        <taxon>Fungi</taxon>
        <taxon>Dikarya</taxon>
        <taxon>Ascomycota</taxon>
        <taxon>Pezizomycotina</taxon>
        <taxon>Sordariomycetes</taxon>
        <taxon>Hypocreomycetidae</taxon>
        <taxon>Hypocreales</taxon>
        <taxon>Clavicipitaceae</taxon>
        <taxon>Epichloe</taxon>
    </lineage>
</organism>
<accession>A0ABQ0CNC5</accession>
<evidence type="ECO:0008006" key="3">
    <source>
        <dbReference type="Google" id="ProtNLM"/>
    </source>
</evidence>
<reference evidence="2" key="1">
    <citation type="submission" date="2024-06" db="EMBL/GenBank/DDBJ databases">
        <title>Draft Genome Sequences of Epichloe bromicola Strains Isolated from Elymus ciliaris.</title>
        <authorList>
            <consortium name="Epichloe bromicola genome sequencing consortium"/>
            <person name="Miura A."/>
            <person name="Imano S."/>
            <person name="Ashida A."/>
            <person name="Sato I."/>
            <person name="Chiba S."/>
            <person name="Tanaka A."/>
            <person name="Camagna M."/>
            <person name="Takemoto D."/>
        </authorList>
    </citation>
    <scope>NUCLEOTIDE SEQUENCE [LARGE SCALE GENOMIC DNA]</scope>
    <source>
        <strain evidence="2">DP</strain>
    </source>
</reference>
<dbReference type="Proteomes" id="UP001562357">
    <property type="component" value="Unassembled WGS sequence"/>
</dbReference>
<dbReference type="InterPro" id="IPR036047">
    <property type="entry name" value="F-box-like_dom_sf"/>
</dbReference>
<dbReference type="SUPFAM" id="SSF81383">
    <property type="entry name" value="F-box domain"/>
    <property type="match status" value="1"/>
</dbReference>
<protein>
    <recommendedName>
        <fullName evidence="3">F-box domain-containing protein</fullName>
    </recommendedName>
</protein>
<keyword evidence="2" id="KW-1185">Reference proteome</keyword>
<name>A0ABQ0CNC5_9HYPO</name>
<sequence>MGGADAYCALCGGPFNPRSWQLEENDAYDSSMLEPGGNIMSWLGDARVVCENPESQSRNKVYISGLASFDDNGFFDVLAGADPNFPKEQADYINTYSWTSSDPFAIPFHSACYNLLCEAVRPRELEKKTLYETLKSLAHTEGFRSVLNIDYGVASRFQQQYWECSQGYEYLLFSPWHIPRLQEYYETLPKLTGPPKAIHRATNTDSHDLFGLLAPETRLLIIDFLPITDVLRLRTASNSVRDVDLSNSFWRLRVQRDLPWLYDMPTLSSQALIDAIDWKQLYKDMHLASNPLRHEARVAGLANRRRIWEQTLTQIAGPYRLLHKAKSMAAPDPVTFDGATATTSARLILPEPTQVKVLRRALIEDFAELVRADPTLLIDWSNEGDLVDVQVAANHHIVPTSETSDQVKISYDDWIAGFVMTSKEDLIKDDAEKLVRRIIGLEILFCHHESVKLGKQNGDKRLVHVSESHFAVGFQAEASATDGRLSKLCILQQPCSKVCDVPRIMSSGTLNPGAGKLLWRNSLPPPTLCVSPCSSGHWKFEMQPDLCPMEALLFGTTDAELADMTAISADVQFGGFRIVYGRRPTRSIGPGLQALKTLAIDGRNGERVVRITQTTGHHPGFIRFVTNKNRQLVVGHQEGQEVTWPSDGVLAGIYCLWSMRQDQKSILSAIGYLYSDSQVHAGAISPPTGQTDVNGFFWEPSAPLGHLSALGTVWGQCDEGRSGVNRARRRPGPLTIISFLDCSRPVAKISSTTCHGTWKPQLTLCGITFRYADNGEEVCLGSNIFPPTSGNNTRGTGSHLWCWCEYAQKDGRLEQEMANTPHYTQAVQEPSCLQLRSLRIWLAKEGDLLALQFCGNGGPMPIMTGSLEELGQPSGEILFAGRGRGGDATGLKFFFNADDRFVSREDSVVVAVQAMGVAQ</sequence>